<feature type="signal peptide" evidence="4">
    <location>
        <begin position="1"/>
        <end position="23"/>
    </location>
</feature>
<evidence type="ECO:0000313" key="5">
    <source>
        <dbReference type="EMBL" id="MDQ2066865.1"/>
    </source>
</evidence>
<evidence type="ECO:0000256" key="4">
    <source>
        <dbReference type="SAM" id="SignalP"/>
    </source>
</evidence>
<dbReference type="EMBL" id="JAVDBT010000009">
    <property type="protein sequence ID" value="MDQ2066865.1"/>
    <property type="molecule type" value="Genomic_DNA"/>
</dbReference>
<proteinExistence type="inferred from homology"/>
<dbReference type="Proteomes" id="UP001239680">
    <property type="component" value="Unassembled WGS sequence"/>
</dbReference>
<keyword evidence="5" id="KW-0449">Lipoprotein</keyword>
<evidence type="ECO:0000256" key="2">
    <source>
        <dbReference type="ARBA" id="ARBA00022729"/>
    </source>
</evidence>
<reference evidence="5 6" key="1">
    <citation type="submission" date="2023-08" db="EMBL/GenBank/DDBJ databases">
        <title>Characterization of two Paracoccaceae strains isolated from Phycosphere and proposal of Xinfangfangia lacusdiani sp. nov.</title>
        <authorList>
            <person name="Deng Y."/>
            <person name="Zhang Y.Q."/>
        </authorList>
    </citation>
    <scope>NUCLEOTIDE SEQUENCE [LARGE SCALE GENOMIC DNA]</scope>
    <source>
        <strain evidence="5 6">CPCC 101601</strain>
    </source>
</reference>
<gene>
    <name evidence="5" type="ORF">Q9295_10800</name>
</gene>
<accession>A0ABU0W0A5</accession>
<protein>
    <submittedName>
        <fullName evidence="5">VacJ family lipoprotein</fullName>
    </submittedName>
</protein>
<dbReference type="Pfam" id="PF04333">
    <property type="entry name" value="MlaA"/>
    <property type="match status" value="1"/>
</dbReference>
<dbReference type="PRINTS" id="PR01805">
    <property type="entry name" value="VACJLIPOPROT"/>
</dbReference>
<comment type="caution">
    <text evidence="5">The sequence shown here is derived from an EMBL/GenBank/DDBJ whole genome shotgun (WGS) entry which is preliminary data.</text>
</comment>
<dbReference type="InterPro" id="IPR007428">
    <property type="entry name" value="MlaA"/>
</dbReference>
<dbReference type="PANTHER" id="PTHR30035">
    <property type="entry name" value="LIPOPROTEIN VACJ-RELATED"/>
    <property type="match status" value="1"/>
</dbReference>
<organism evidence="5 6">
    <name type="scientific">Pseudogemmobacter lacusdianii</name>
    <dbReference type="NCBI Taxonomy" id="3069608"/>
    <lineage>
        <taxon>Bacteria</taxon>
        <taxon>Pseudomonadati</taxon>
        <taxon>Pseudomonadota</taxon>
        <taxon>Alphaproteobacteria</taxon>
        <taxon>Rhodobacterales</taxon>
        <taxon>Paracoccaceae</taxon>
        <taxon>Pseudogemmobacter</taxon>
    </lineage>
</organism>
<feature type="region of interest" description="Disordered" evidence="3">
    <location>
        <begin position="235"/>
        <end position="255"/>
    </location>
</feature>
<keyword evidence="2 4" id="KW-0732">Signal</keyword>
<feature type="compositionally biased region" description="Acidic residues" evidence="3">
    <location>
        <begin position="242"/>
        <end position="255"/>
    </location>
</feature>
<dbReference type="PANTHER" id="PTHR30035:SF3">
    <property type="entry name" value="INTERMEMBRANE PHOSPHOLIPID TRANSPORT SYSTEM LIPOPROTEIN MLAA"/>
    <property type="match status" value="1"/>
</dbReference>
<dbReference type="RefSeq" id="WP_306680576.1">
    <property type="nucleotide sequence ID" value="NZ_JAVDBT010000009.1"/>
</dbReference>
<comment type="similarity">
    <text evidence="1">Belongs to the MlaA family.</text>
</comment>
<feature type="chain" id="PRO_5047178838" evidence="4">
    <location>
        <begin position="24"/>
        <end position="255"/>
    </location>
</feature>
<evidence type="ECO:0000256" key="3">
    <source>
        <dbReference type="SAM" id="MobiDB-lite"/>
    </source>
</evidence>
<name>A0ABU0W0A5_9RHOB</name>
<dbReference type="PROSITE" id="PS51257">
    <property type="entry name" value="PROKAR_LIPOPROTEIN"/>
    <property type="match status" value="1"/>
</dbReference>
<sequence>MRFPFLFTRHGVALALTTSAFLAGCGPAAQPSGVNDPLEPMNRGIHSVNKGLDSVLLRPGAKAYGFVPEPVRQGVNNVADTLDLPGDMANHLLQGRIGEATTNFLRFGVNVVFGLGGVMDVATAAGMPRDSTDFGETLHVWGIGEGPYVEMPGFGPSTARDAVGTVVDLVMNPVSRATSGDAATAATAAKLLARLNDRARYSNTFDSILYDSADSYAQARLLYLQSRRFELTRGGAASADGAAEDEGFIDPYEDQ</sequence>
<keyword evidence="6" id="KW-1185">Reference proteome</keyword>
<evidence type="ECO:0000313" key="6">
    <source>
        <dbReference type="Proteomes" id="UP001239680"/>
    </source>
</evidence>
<evidence type="ECO:0000256" key="1">
    <source>
        <dbReference type="ARBA" id="ARBA00010634"/>
    </source>
</evidence>